<feature type="transmembrane region" description="Helical" evidence="8">
    <location>
        <begin position="122"/>
        <end position="152"/>
    </location>
</feature>
<feature type="transmembrane region" description="Helical" evidence="8">
    <location>
        <begin position="173"/>
        <end position="200"/>
    </location>
</feature>
<keyword evidence="11" id="KW-1185">Reference proteome</keyword>
<reference evidence="10" key="1">
    <citation type="submission" date="2022-04" db="EMBL/GenBank/DDBJ databases">
        <title>Carnegiea gigantea Genome sequencing and assembly v2.</title>
        <authorList>
            <person name="Copetti D."/>
            <person name="Sanderson M.J."/>
            <person name="Burquez A."/>
            <person name="Wojciechowski M.F."/>
        </authorList>
    </citation>
    <scope>NUCLEOTIDE SEQUENCE</scope>
    <source>
        <strain evidence="10">SGP5-SGP5p</strain>
        <tissue evidence="10">Aerial part</tissue>
    </source>
</reference>
<keyword evidence="6 8" id="KW-1133">Transmembrane helix</keyword>
<keyword evidence="7 8" id="KW-0472">Membrane</keyword>
<dbReference type="Proteomes" id="UP001153076">
    <property type="component" value="Unassembled WGS sequence"/>
</dbReference>
<keyword evidence="4 8" id="KW-1003">Cell membrane</keyword>
<gene>
    <name evidence="10" type="ORF">Cgig2_029772</name>
</gene>
<comment type="subcellular location">
    <subcellularLocation>
        <location evidence="1 8">Cell membrane</location>
        <topology evidence="1 8">Multi-pass membrane protein</topology>
    </subcellularLocation>
</comment>
<dbReference type="PANTHER" id="PTHR36488">
    <property type="entry name" value="CASP-LIKE PROTEIN 1U1"/>
    <property type="match status" value="1"/>
</dbReference>
<evidence type="ECO:0000256" key="7">
    <source>
        <dbReference type="ARBA" id="ARBA00023136"/>
    </source>
</evidence>
<dbReference type="Pfam" id="PF04535">
    <property type="entry name" value="CASP_dom"/>
    <property type="match status" value="2"/>
</dbReference>
<accession>A0A9Q1QB39</accession>
<feature type="transmembrane region" description="Helical" evidence="8">
    <location>
        <begin position="30"/>
        <end position="48"/>
    </location>
</feature>
<organism evidence="10 11">
    <name type="scientific">Carnegiea gigantea</name>
    <dbReference type="NCBI Taxonomy" id="171969"/>
    <lineage>
        <taxon>Eukaryota</taxon>
        <taxon>Viridiplantae</taxon>
        <taxon>Streptophyta</taxon>
        <taxon>Embryophyta</taxon>
        <taxon>Tracheophyta</taxon>
        <taxon>Spermatophyta</taxon>
        <taxon>Magnoliopsida</taxon>
        <taxon>eudicotyledons</taxon>
        <taxon>Gunneridae</taxon>
        <taxon>Pentapetalae</taxon>
        <taxon>Caryophyllales</taxon>
        <taxon>Cactineae</taxon>
        <taxon>Cactaceae</taxon>
        <taxon>Cactoideae</taxon>
        <taxon>Echinocereeae</taxon>
        <taxon>Carnegiea</taxon>
    </lineage>
</organism>
<keyword evidence="5 8" id="KW-0812">Transmembrane</keyword>
<evidence type="ECO:0000256" key="3">
    <source>
        <dbReference type="ARBA" id="ARBA00011489"/>
    </source>
</evidence>
<dbReference type="InterPro" id="IPR006459">
    <property type="entry name" value="CASP/CASPL"/>
</dbReference>
<name>A0A9Q1QB39_9CARY</name>
<dbReference type="OrthoDB" id="1926504at2759"/>
<sequence>MSSMETEKGAEQPAAVAAGSSNYSCIRADVGLRLLLLAASIVAVVLMVTSKQTKNIPVPTIPGLTIANPAKFDDSAALVKGNRFAELTIEICENIDVLGLYSIITTIASLAVMGKSSVPAKYFWILAVHDLLVLGLVAAATGTAGGVAYIGLQGNSHVNWGKICNVYDKFCRFIGSSIAVSLFAAVVLVLLVAINVYSLYRRTPGSSVW</sequence>
<evidence type="ECO:0000313" key="10">
    <source>
        <dbReference type="EMBL" id="KAJ8434926.1"/>
    </source>
</evidence>
<evidence type="ECO:0000256" key="2">
    <source>
        <dbReference type="ARBA" id="ARBA00007651"/>
    </source>
</evidence>
<dbReference type="EMBL" id="JAKOGI010000445">
    <property type="protein sequence ID" value="KAJ8434926.1"/>
    <property type="molecule type" value="Genomic_DNA"/>
</dbReference>
<comment type="subunit">
    <text evidence="3 8">Homodimer and heterodimers.</text>
</comment>
<feature type="transmembrane region" description="Helical" evidence="8">
    <location>
        <begin position="97"/>
        <end position="116"/>
    </location>
</feature>
<dbReference type="PANTHER" id="PTHR36488:SF8">
    <property type="entry name" value="CASP-LIKE PROTEIN 1U1"/>
    <property type="match status" value="1"/>
</dbReference>
<dbReference type="NCBIfam" id="TIGR01569">
    <property type="entry name" value="A_tha_TIGR01569"/>
    <property type="match status" value="1"/>
</dbReference>
<feature type="domain" description="Casparian strip membrane protein" evidence="9">
    <location>
        <begin position="100"/>
        <end position="187"/>
    </location>
</feature>
<dbReference type="AlphaFoldDB" id="A0A9Q1QB39"/>
<evidence type="ECO:0000256" key="6">
    <source>
        <dbReference type="ARBA" id="ARBA00022989"/>
    </source>
</evidence>
<evidence type="ECO:0000256" key="5">
    <source>
        <dbReference type="ARBA" id="ARBA00022692"/>
    </source>
</evidence>
<comment type="similarity">
    <text evidence="2 8">Belongs to the Casparian strip membrane proteins (CASP) family.</text>
</comment>
<evidence type="ECO:0000256" key="4">
    <source>
        <dbReference type="ARBA" id="ARBA00022475"/>
    </source>
</evidence>
<feature type="domain" description="Casparian strip membrane protein" evidence="9">
    <location>
        <begin position="26"/>
        <end position="79"/>
    </location>
</feature>
<dbReference type="GO" id="GO:0005886">
    <property type="term" value="C:plasma membrane"/>
    <property type="evidence" value="ECO:0007669"/>
    <property type="project" value="UniProtKB-SubCell"/>
</dbReference>
<protein>
    <recommendedName>
        <fullName evidence="8">CASP-like protein</fullName>
    </recommendedName>
</protein>
<evidence type="ECO:0000313" key="11">
    <source>
        <dbReference type="Proteomes" id="UP001153076"/>
    </source>
</evidence>
<dbReference type="InterPro" id="IPR044173">
    <property type="entry name" value="CASPL"/>
</dbReference>
<proteinExistence type="inferred from homology"/>
<dbReference type="InterPro" id="IPR006702">
    <property type="entry name" value="CASP_dom"/>
</dbReference>
<comment type="caution">
    <text evidence="10">The sequence shown here is derived from an EMBL/GenBank/DDBJ whole genome shotgun (WGS) entry which is preliminary data.</text>
</comment>
<evidence type="ECO:0000256" key="1">
    <source>
        <dbReference type="ARBA" id="ARBA00004651"/>
    </source>
</evidence>
<evidence type="ECO:0000259" key="9">
    <source>
        <dbReference type="Pfam" id="PF04535"/>
    </source>
</evidence>
<evidence type="ECO:0000256" key="8">
    <source>
        <dbReference type="RuleBase" id="RU361233"/>
    </source>
</evidence>